<reference evidence="3" key="1">
    <citation type="journal article" date="2019" name="Front. Microbiol.">
        <title>Pandoravirus Celtis Illustrates the Microevolution Processes at Work in the Giant Pandoraviridae Genomes.</title>
        <authorList>
            <person name="Legendre M."/>
            <person name="Alempic J.M."/>
            <person name="Philippe N."/>
            <person name="Lartigue A."/>
            <person name="Jeudy S."/>
            <person name="Poirot O."/>
            <person name="Ta N.T."/>
            <person name="Nin S."/>
            <person name="Coute Y."/>
            <person name="Abergel C."/>
            <person name="Claverie J.M."/>
        </authorList>
    </citation>
    <scope>NUCLEOTIDE SEQUENCE</scope>
</reference>
<proteinExistence type="predicted"/>
<dbReference type="Proteomes" id="UP001237152">
    <property type="component" value="Segment"/>
</dbReference>
<feature type="domain" description="Thioredoxin" evidence="2">
    <location>
        <begin position="67"/>
        <end position="264"/>
    </location>
</feature>
<keyword evidence="3" id="KW-0413">Isomerase</keyword>
<dbReference type="EMBL" id="MK174290">
    <property type="protein sequence ID" value="QBZ81010.1"/>
    <property type="molecule type" value="Genomic_DNA"/>
</dbReference>
<dbReference type="GO" id="GO:0016853">
    <property type="term" value="F:isomerase activity"/>
    <property type="evidence" value="ECO:0007669"/>
    <property type="project" value="UniProtKB-KW"/>
</dbReference>
<organism evidence="3 4">
    <name type="scientific">Pandoravirus celtis</name>
    <dbReference type="NCBI Taxonomy" id="2568002"/>
    <lineage>
        <taxon>Viruses</taxon>
        <taxon>Pandoravirus</taxon>
    </lineage>
</organism>
<protein>
    <submittedName>
        <fullName evidence="3">Disulfide isomerase domain containing protein</fullName>
    </submittedName>
</protein>
<evidence type="ECO:0000256" key="1">
    <source>
        <dbReference type="SAM" id="MobiDB-lite"/>
    </source>
</evidence>
<feature type="region of interest" description="Disordered" evidence="1">
    <location>
        <begin position="376"/>
        <end position="414"/>
    </location>
</feature>
<gene>
    <name evidence="3" type="ORF">pclt_cds_413</name>
</gene>
<sequence length="489" mass="51724">MSLRSQPRRRRAVAASNVNVNYDDVNGADYYDDDNGGAAFNDGVAYNSVDKDNNNGNGNNNANAMGLAALLPAPMRGRPAAEDRAQGRGPYELESPAELDNLMSTADNAVVYFYKPECPYCKQFAPVYADLAADVHRTNRGSPAASILGMAPVPIVMAKIDGARHREGINALRDGFLGPKYGRGYPTVLFKRGADKVGVTWDSSKPREREAIASLMAKFYGDPTLAPMDPARLAQTMRNPNPEFIYFGSDNIELVPRFVRAIDPSYVDIEDALATLGLLFAVDAPLAARGAFYPANRADRADIALPSIAVIGEGGVAANDNGNNGDDSNVTTYANRDAHRWAAAALADQLGIAPPTANQAVGPALAEWDGLTNAPSLSAAEAPRRTRTRAPGPTPTGCLASAPSPAPRPRAAGSPLPDNRVACRLLFANFSCSFFSLCRKSLFTRAAAAAAITGLPFCDLGVPAVLTSRTASPGHAAFASKKKKPSPCR</sequence>
<accession>A0A4D6EGQ1</accession>
<evidence type="ECO:0000259" key="2">
    <source>
        <dbReference type="PROSITE" id="PS51352"/>
    </source>
</evidence>
<dbReference type="PROSITE" id="PS51352">
    <property type="entry name" value="THIOREDOXIN_2"/>
    <property type="match status" value="1"/>
</dbReference>
<dbReference type="InterPro" id="IPR036249">
    <property type="entry name" value="Thioredoxin-like_sf"/>
</dbReference>
<dbReference type="CDD" id="cd02961">
    <property type="entry name" value="PDI_a_family"/>
    <property type="match status" value="1"/>
</dbReference>
<evidence type="ECO:0000313" key="4">
    <source>
        <dbReference type="Proteomes" id="UP001237152"/>
    </source>
</evidence>
<dbReference type="InterPro" id="IPR013766">
    <property type="entry name" value="Thioredoxin_domain"/>
</dbReference>
<dbReference type="SUPFAM" id="SSF52833">
    <property type="entry name" value="Thioredoxin-like"/>
    <property type="match status" value="1"/>
</dbReference>
<feature type="compositionally biased region" description="Low complexity" evidence="1">
    <location>
        <begin position="389"/>
        <end position="414"/>
    </location>
</feature>
<name>A0A4D6EGQ1_9VIRU</name>
<dbReference type="Gene3D" id="3.40.30.10">
    <property type="entry name" value="Glutaredoxin"/>
    <property type="match status" value="1"/>
</dbReference>
<evidence type="ECO:0000313" key="3">
    <source>
        <dbReference type="EMBL" id="QBZ81010.1"/>
    </source>
</evidence>